<dbReference type="EMBL" id="CADEAL010000140">
    <property type="protein sequence ID" value="CAB1415146.1"/>
    <property type="molecule type" value="Genomic_DNA"/>
</dbReference>
<protein>
    <submittedName>
        <fullName evidence="1">Uncharacterized protein</fullName>
    </submittedName>
</protein>
<sequence>MTHGTLDTEHTHTSGTIRTCLETCQTHCPCHFQSSADLSAKLLVTAPRPPDPPQVNNSAERQPVVQSSLHFLLVYSNLHWTHSPYLNAADCPHSDGLFVPFHPLIKRKRKRGLQLLQADRQRRHRAGD</sequence>
<proteinExistence type="predicted"/>
<organism evidence="1 2">
    <name type="scientific">Pleuronectes platessa</name>
    <name type="common">European plaice</name>
    <dbReference type="NCBI Taxonomy" id="8262"/>
    <lineage>
        <taxon>Eukaryota</taxon>
        <taxon>Metazoa</taxon>
        <taxon>Chordata</taxon>
        <taxon>Craniata</taxon>
        <taxon>Vertebrata</taxon>
        <taxon>Euteleostomi</taxon>
        <taxon>Actinopterygii</taxon>
        <taxon>Neopterygii</taxon>
        <taxon>Teleostei</taxon>
        <taxon>Neoteleostei</taxon>
        <taxon>Acanthomorphata</taxon>
        <taxon>Carangaria</taxon>
        <taxon>Pleuronectiformes</taxon>
        <taxon>Pleuronectoidei</taxon>
        <taxon>Pleuronectidae</taxon>
        <taxon>Pleuronectes</taxon>
    </lineage>
</organism>
<evidence type="ECO:0000313" key="1">
    <source>
        <dbReference type="EMBL" id="CAB1415146.1"/>
    </source>
</evidence>
<reference evidence="1" key="1">
    <citation type="submission" date="2020-03" db="EMBL/GenBank/DDBJ databases">
        <authorList>
            <person name="Weist P."/>
        </authorList>
    </citation>
    <scope>NUCLEOTIDE SEQUENCE</scope>
</reference>
<dbReference type="AlphaFoldDB" id="A0A9N7TLM0"/>
<comment type="caution">
    <text evidence="1">The sequence shown here is derived from an EMBL/GenBank/DDBJ whole genome shotgun (WGS) entry which is preliminary data.</text>
</comment>
<keyword evidence="2" id="KW-1185">Reference proteome</keyword>
<dbReference type="Proteomes" id="UP001153269">
    <property type="component" value="Unassembled WGS sequence"/>
</dbReference>
<name>A0A9N7TLM0_PLEPL</name>
<gene>
    <name evidence="1" type="ORF">PLEPLA_LOCUS2859</name>
</gene>
<accession>A0A9N7TLM0</accession>
<evidence type="ECO:0000313" key="2">
    <source>
        <dbReference type="Proteomes" id="UP001153269"/>
    </source>
</evidence>